<feature type="transmembrane region" description="Helical" evidence="1">
    <location>
        <begin position="39"/>
        <end position="56"/>
    </location>
</feature>
<protein>
    <recommendedName>
        <fullName evidence="4">Capsular polysaccharide transport system permease protein</fullName>
    </recommendedName>
</protein>
<proteinExistence type="predicted"/>
<sequence>MIQTALWGVSRQIATLATMIKWEMMSHNNRRPAGFIEEVLDIFGMVAILVFMRVVLRGRGDSYGMPIVPFLFTGLVTIWMLKRTCNIVSAIPNSFGRFRVYQGVTMLDVAIARGLVTMVIFMGVGVVLYLGAVLFGFSPPIRNLPAVVGLQMTAGLIGLGLGLIFMAPFYYVKLLRMLIITFGGRIMIFMSGCFYVYPELSYSLRPYAVWNPLLHLNDMVREAYFTSYTASWVSPSYVAGWTVAILGAGLICERAFRNHLGWGRW</sequence>
<name>A0A931I1F9_9HYPH</name>
<accession>A0A931I1F9</accession>
<keyword evidence="3" id="KW-1185">Reference proteome</keyword>
<evidence type="ECO:0008006" key="4">
    <source>
        <dbReference type="Google" id="ProtNLM"/>
    </source>
</evidence>
<feature type="transmembrane region" description="Helical" evidence="1">
    <location>
        <begin position="149"/>
        <end position="171"/>
    </location>
</feature>
<evidence type="ECO:0000313" key="2">
    <source>
        <dbReference type="EMBL" id="MBH0237649.1"/>
    </source>
</evidence>
<feature type="transmembrane region" description="Helical" evidence="1">
    <location>
        <begin position="237"/>
        <end position="256"/>
    </location>
</feature>
<keyword evidence="1" id="KW-0472">Membrane</keyword>
<dbReference type="RefSeq" id="WP_197310737.1">
    <property type="nucleotide sequence ID" value="NZ_JADZLT010000049.1"/>
</dbReference>
<keyword evidence="1" id="KW-0812">Transmembrane</keyword>
<keyword evidence="1" id="KW-1133">Transmembrane helix</keyword>
<comment type="caution">
    <text evidence="2">The sequence shown here is derived from an EMBL/GenBank/DDBJ whole genome shotgun (WGS) entry which is preliminary data.</text>
</comment>
<feature type="transmembrane region" description="Helical" evidence="1">
    <location>
        <begin position="115"/>
        <end position="137"/>
    </location>
</feature>
<feature type="transmembrane region" description="Helical" evidence="1">
    <location>
        <begin position="178"/>
        <end position="197"/>
    </location>
</feature>
<reference evidence="2" key="1">
    <citation type="submission" date="2020-12" db="EMBL/GenBank/DDBJ databases">
        <title>Methylobrevis albus sp. nov., isolated from fresh water lack sediment.</title>
        <authorList>
            <person name="Zou Q."/>
        </authorList>
    </citation>
    <scope>NUCLEOTIDE SEQUENCE</scope>
    <source>
        <strain evidence="2">L22</strain>
    </source>
</reference>
<dbReference type="AlphaFoldDB" id="A0A931I1F9"/>
<dbReference type="Proteomes" id="UP000631694">
    <property type="component" value="Unassembled WGS sequence"/>
</dbReference>
<evidence type="ECO:0000256" key="1">
    <source>
        <dbReference type="SAM" id="Phobius"/>
    </source>
</evidence>
<evidence type="ECO:0000313" key="3">
    <source>
        <dbReference type="Proteomes" id="UP000631694"/>
    </source>
</evidence>
<gene>
    <name evidence="2" type="ORF">I5731_07450</name>
</gene>
<organism evidence="2 3">
    <name type="scientific">Methylobrevis albus</name>
    <dbReference type="NCBI Taxonomy" id="2793297"/>
    <lineage>
        <taxon>Bacteria</taxon>
        <taxon>Pseudomonadati</taxon>
        <taxon>Pseudomonadota</taxon>
        <taxon>Alphaproteobacteria</taxon>
        <taxon>Hyphomicrobiales</taxon>
        <taxon>Pleomorphomonadaceae</taxon>
        <taxon>Methylobrevis</taxon>
    </lineage>
</organism>
<feature type="transmembrane region" description="Helical" evidence="1">
    <location>
        <begin position="62"/>
        <end position="81"/>
    </location>
</feature>
<dbReference type="EMBL" id="JADZLT010000049">
    <property type="protein sequence ID" value="MBH0237649.1"/>
    <property type="molecule type" value="Genomic_DNA"/>
</dbReference>